<evidence type="ECO:0000313" key="2">
    <source>
        <dbReference type="Proteomes" id="UP000234503"/>
    </source>
</evidence>
<organism evidence="1 2">
    <name type="scientific">Chimaeribacter coloradensis</name>
    <dbReference type="NCBI Taxonomy" id="2060068"/>
    <lineage>
        <taxon>Bacteria</taxon>
        <taxon>Pseudomonadati</taxon>
        <taxon>Pseudomonadota</taxon>
        <taxon>Gammaproteobacteria</taxon>
        <taxon>Enterobacterales</taxon>
        <taxon>Yersiniaceae</taxon>
        <taxon>Chimaeribacter</taxon>
    </lineage>
</organism>
<dbReference type="Pfam" id="PF06564">
    <property type="entry name" value="CBP_BcsQ"/>
    <property type="match status" value="1"/>
</dbReference>
<sequence length="241" mass="25807">MPVVAIQGVRGGAGGSAVTAGLAWALHQLAERVLVVDLSPDNLLRLHFNMPFGEARGWAQAQQAGLPWQQAAMRYSGGEGGQTPLDLLPFGRSETHTVPGALPEVAALCRAGHYQWVLLDLPAGRENPLTLQALAQADRLLRVVTAEGNCHARLHQQPAPAGSLLLVNQFTPASQLQQDILLLWQQSLPGLLPFVIHRDEAVNEALAAKQPVGEYRAHSLAAKEMTVLANWCLINLKGGTA</sequence>
<dbReference type="PANTHER" id="PTHR13696:SF99">
    <property type="entry name" value="COBYRINIC ACID AC-DIAMIDE SYNTHASE"/>
    <property type="match status" value="1"/>
</dbReference>
<dbReference type="InterPro" id="IPR017746">
    <property type="entry name" value="Cellulose_synthase_operon_BcsQ"/>
</dbReference>
<dbReference type="EMBL" id="PJZH01000012">
    <property type="protein sequence ID" value="PLR34104.1"/>
    <property type="molecule type" value="Genomic_DNA"/>
</dbReference>
<dbReference type="Gene3D" id="3.40.50.300">
    <property type="entry name" value="P-loop containing nucleotide triphosphate hydrolases"/>
    <property type="match status" value="1"/>
</dbReference>
<evidence type="ECO:0000313" key="1">
    <source>
        <dbReference type="EMBL" id="PLR34104.1"/>
    </source>
</evidence>
<keyword evidence="2" id="KW-1185">Reference proteome</keyword>
<accession>A0A2N5E186</accession>
<dbReference type="NCBIfam" id="TIGR03371">
    <property type="entry name" value="cellulose_yhjQ"/>
    <property type="match status" value="1"/>
</dbReference>
<reference evidence="1 2" key="1">
    <citation type="submission" date="2017-12" db="EMBL/GenBank/DDBJ databases">
        <title>Characterization of six clinical isolates of Enterochimera gen. nov., a novel genus of the Yersiniaciae family and the three species Enterochimera arupensis sp. nov., Enterochimera coloradensis sp. nov, and Enterochimera californica sp. nov.</title>
        <authorList>
            <person name="Rossi A."/>
            <person name="Fisher M."/>
        </authorList>
    </citation>
    <scope>NUCLEOTIDE SEQUENCE [LARGE SCALE GENOMIC DNA]</scope>
    <source>
        <strain evidence="2">2016-Iso4</strain>
    </source>
</reference>
<dbReference type="OrthoDB" id="5288747at2"/>
<dbReference type="AlphaFoldDB" id="A0A2N5E186"/>
<name>A0A2N5E186_9GAMM</name>
<comment type="caution">
    <text evidence="1">The sequence shown here is derived from an EMBL/GenBank/DDBJ whole genome shotgun (WGS) entry which is preliminary data.</text>
</comment>
<dbReference type="Proteomes" id="UP000234503">
    <property type="component" value="Unassembled WGS sequence"/>
</dbReference>
<dbReference type="InterPro" id="IPR027417">
    <property type="entry name" value="P-loop_NTPase"/>
</dbReference>
<dbReference type="InterPro" id="IPR050678">
    <property type="entry name" value="DNA_Partitioning_ATPase"/>
</dbReference>
<proteinExistence type="predicted"/>
<dbReference type="PANTHER" id="PTHR13696">
    <property type="entry name" value="P-LOOP CONTAINING NUCLEOSIDE TRIPHOSPHATE HYDROLASE"/>
    <property type="match status" value="1"/>
</dbReference>
<dbReference type="RefSeq" id="WP_101824963.1">
    <property type="nucleotide sequence ID" value="NZ_PJZH01000012.1"/>
</dbReference>
<dbReference type="SUPFAM" id="SSF52540">
    <property type="entry name" value="P-loop containing nucleoside triphosphate hydrolases"/>
    <property type="match status" value="1"/>
</dbReference>
<gene>
    <name evidence="1" type="primary">yhjQ</name>
    <name evidence="1" type="ORF">CYR32_12915</name>
</gene>
<protein>
    <submittedName>
        <fullName evidence="1">Cellulose synthase operon protein YhjQ</fullName>
    </submittedName>
</protein>